<feature type="chain" id="PRO_5035256391" evidence="1">
    <location>
        <begin position="23"/>
        <end position="138"/>
    </location>
</feature>
<accession>A0A8J2LUS6</accession>
<protein>
    <submittedName>
        <fullName evidence="2">Uncharacterized protein</fullName>
    </submittedName>
</protein>
<organism evidence="2 3">
    <name type="scientific">Allacma fusca</name>
    <dbReference type="NCBI Taxonomy" id="39272"/>
    <lineage>
        <taxon>Eukaryota</taxon>
        <taxon>Metazoa</taxon>
        <taxon>Ecdysozoa</taxon>
        <taxon>Arthropoda</taxon>
        <taxon>Hexapoda</taxon>
        <taxon>Collembola</taxon>
        <taxon>Symphypleona</taxon>
        <taxon>Sminthuridae</taxon>
        <taxon>Allacma</taxon>
    </lineage>
</organism>
<reference evidence="2" key="1">
    <citation type="submission" date="2021-06" db="EMBL/GenBank/DDBJ databases">
        <authorList>
            <person name="Hodson N. C."/>
            <person name="Mongue J. A."/>
            <person name="Jaron S. K."/>
        </authorList>
    </citation>
    <scope>NUCLEOTIDE SEQUENCE</scope>
</reference>
<feature type="signal peptide" evidence="1">
    <location>
        <begin position="1"/>
        <end position="22"/>
    </location>
</feature>
<gene>
    <name evidence="2" type="ORF">AFUS01_LOCUS47577</name>
</gene>
<sequence>MIPKYFLISFLCCQLWLQVSETYTFRLSQPQIFVENGNLYIAPAEHRNLVLVSNGTGKILFNDVELKSLVSSIQNSSRDLNSFKRIFGVPSNSSSALTERISHLEQSFRQLDQIDRLDSRLIAVERQIAYNLSSSSEV</sequence>
<keyword evidence="3" id="KW-1185">Reference proteome</keyword>
<comment type="caution">
    <text evidence="2">The sequence shown here is derived from an EMBL/GenBank/DDBJ whole genome shotgun (WGS) entry which is preliminary data.</text>
</comment>
<dbReference type="EMBL" id="CAJVCH010571827">
    <property type="protein sequence ID" value="CAG7838630.1"/>
    <property type="molecule type" value="Genomic_DNA"/>
</dbReference>
<evidence type="ECO:0000313" key="2">
    <source>
        <dbReference type="EMBL" id="CAG7838630.1"/>
    </source>
</evidence>
<dbReference type="AlphaFoldDB" id="A0A8J2LUS6"/>
<dbReference type="Proteomes" id="UP000708208">
    <property type="component" value="Unassembled WGS sequence"/>
</dbReference>
<name>A0A8J2LUS6_9HEXA</name>
<keyword evidence="1" id="KW-0732">Signal</keyword>
<proteinExistence type="predicted"/>
<evidence type="ECO:0000256" key="1">
    <source>
        <dbReference type="SAM" id="SignalP"/>
    </source>
</evidence>
<evidence type="ECO:0000313" key="3">
    <source>
        <dbReference type="Proteomes" id="UP000708208"/>
    </source>
</evidence>